<evidence type="ECO:0000313" key="2">
    <source>
        <dbReference type="Proteomes" id="UP000683925"/>
    </source>
</evidence>
<keyword evidence="2" id="KW-1185">Reference proteome</keyword>
<proteinExistence type="predicted"/>
<dbReference type="AlphaFoldDB" id="A0A8S1YD27"/>
<dbReference type="Proteomes" id="UP000683925">
    <property type="component" value="Unassembled WGS sequence"/>
</dbReference>
<protein>
    <submittedName>
        <fullName evidence="1">Uncharacterized protein</fullName>
    </submittedName>
</protein>
<dbReference type="EMBL" id="CAJJDP010000153">
    <property type="protein sequence ID" value="CAD8210707.1"/>
    <property type="molecule type" value="Genomic_DNA"/>
</dbReference>
<name>A0A8S1YD27_PAROT</name>
<comment type="caution">
    <text evidence="1">The sequence shown here is derived from an EMBL/GenBank/DDBJ whole genome shotgun (WGS) entry which is preliminary data.</text>
</comment>
<organism evidence="1 2">
    <name type="scientific">Paramecium octaurelia</name>
    <dbReference type="NCBI Taxonomy" id="43137"/>
    <lineage>
        <taxon>Eukaryota</taxon>
        <taxon>Sar</taxon>
        <taxon>Alveolata</taxon>
        <taxon>Ciliophora</taxon>
        <taxon>Intramacronucleata</taxon>
        <taxon>Oligohymenophorea</taxon>
        <taxon>Peniculida</taxon>
        <taxon>Parameciidae</taxon>
        <taxon>Paramecium</taxon>
    </lineage>
</organism>
<sequence length="95" mass="11359">MFNYYDAFKQQHNIICKEVIFLQVIQQKEIQKSLVKKPNIKFEFCNNSFINASLQLYGIEKSSCFYKQKSRIGSIIVKKVENFKISIYKKFSKFQ</sequence>
<accession>A0A8S1YD27</accession>
<gene>
    <name evidence="1" type="ORF">POCTA_138.1.T1510163</name>
</gene>
<reference evidence="1" key="1">
    <citation type="submission" date="2021-01" db="EMBL/GenBank/DDBJ databases">
        <authorList>
            <consortium name="Genoscope - CEA"/>
            <person name="William W."/>
        </authorList>
    </citation>
    <scope>NUCLEOTIDE SEQUENCE</scope>
</reference>
<evidence type="ECO:0000313" key="1">
    <source>
        <dbReference type="EMBL" id="CAD8210707.1"/>
    </source>
</evidence>